<evidence type="ECO:0000313" key="11">
    <source>
        <dbReference type="Proteomes" id="UP000580474"/>
    </source>
</evidence>
<reference evidence="10 11" key="1">
    <citation type="submission" date="2020-08" db="EMBL/GenBank/DDBJ databases">
        <title>Sequencing the genomes of 1000 actinobacteria strains.</title>
        <authorList>
            <person name="Klenk H.-P."/>
        </authorList>
    </citation>
    <scope>NUCLEOTIDE SEQUENCE [LARGE SCALE GENOMIC DNA]</scope>
    <source>
        <strain evidence="10 11">DSM 45582</strain>
    </source>
</reference>
<evidence type="ECO:0000313" key="10">
    <source>
        <dbReference type="EMBL" id="MBB5072422.1"/>
    </source>
</evidence>
<feature type="transmembrane region" description="Helical" evidence="8">
    <location>
        <begin position="170"/>
        <end position="189"/>
    </location>
</feature>
<dbReference type="GO" id="GO:0005886">
    <property type="term" value="C:plasma membrane"/>
    <property type="evidence" value="ECO:0007669"/>
    <property type="project" value="UniProtKB-SubCell"/>
</dbReference>
<evidence type="ECO:0000256" key="4">
    <source>
        <dbReference type="ARBA" id="ARBA00022475"/>
    </source>
</evidence>
<evidence type="ECO:0000256" key="7">
    <source>
        <dbReference type="ARBA" id="ARBA00023136"/>
    </source>
</evidence>
<evidence type="ECO:0000256" key="8">
    <source>
        <dbReference type="SAM" id="Phobius"/>
    </source>
</evidence>
<evidence type="ECO:0000256" key="1">
    <source>
        <dbReference type="ARBA" id="ARBA00004651"/>
    </source>
</evidence>
<feature type="transmembrane region" description="Helical" evidence="8">
    <location>
        <begin position="195"/>
        <end position="221"/>
    </location>
</feature>
<protein>
    <submittedName>
        <fullName evidence="10">ABC-2 type transport system permease protein</fullName>
    </submittedName>
</protein>
<dbReference type="AlphaFoldDB" id="A0A840NTA9"/>
<keyword evidence="7 8" id="KW-0472">Membrane</keyword>
<dbReference type="GO" id="GO:0015920">
    <property type="term" value="P:lipopolysaccharide transport"/>
    <property type="evidence" value="ECO:0007669"/>
    <property type="project" value="TreeGrafter"/>
</dbReference>
<dbReference type="PANTHER" id="PTHR30413:SF10">
    <property type="entry name" value="CAPSULE POLYSACCHARIDE EXPORT INNER-MEMBRANE PROTEIN CTRC"/>
    <property type="match status" value="1"/>
</dbReference>
<sequence length="322" mass="36436">MGAPELSGMCAPVGVGASLSPVTRALSVLLRTVQATSTIERPAAPPETSSRTWSKAFNDLVEGAKQRQLWAHLGWQDIKQRYRRSVIGPLWITISMGVMVTGLGILYGSLFGTDLREKLPHLAVGFIIWEFIRNCVTEGTEVFIKNEGLMKQLPAPLSVHIYRLVWRQTLFFLHNLIIYFLLLAIFALAGTPIPVNWTIIVAIPALLLIMINGIWVATLFGVIATRFRDIPPVIQSIMTMALFMSPITWGMFEFEHNDQNAWRQIFVDGNPLSHYIAIFRDPLIGFDQHLYHWYWVLGCTVVGFLLAAVVLRNYRARVPYWV</sequence>
<dbReference type="GO" id="GO:0140359">
    <property type="term" value="F:ABC-type transporter activity"/>
    <property type="evidence" value="ECO:0007669"/>
    <property type="project" value="InterPro"/>
</dbReference>
<keyword evidence="4" id="KW-1003">Cell membrane</keyword>
<evidence type="ECO:0000256" key="6">
    <source>
        <dbReference type="ARBA" id="ARBA00022989"/>
    </source>
</evidence>
<comment type="similarity">
    <text evidence="2">Belongs to the ABC-2 integral membrane protein family.</text>
</comment>
<comment type="caution">
    <text evidence="10">The sequence shown here is derived from an EMBL/GenBank/DDBJ whole genome shotgun (WGS) entry which is preliminary data.</text>
</comment>
<keyword evidence="11" id="KW-1185">Reference proteome</keyword>
<dbReference type="EMBL" id="JACHIV010000001">
    <property type="protein sequence ID" value="MBB5072422.1"/>
    <property type="molecule type" value="Genomic_DNA"/>
</dbReference>
<feature type="domain" description="ABC-2 type transporter transmembrane" evidence="9">
    <location>
        <begin position="71"/>
        <end position="281"/>
    </location>
</feature>
<keyword evidence="5 8" id="KW-0812">Transmembrane</keyword>
<evidence type="ECO:0000256" key="3">
    <source>
        <dbReference type="ARBA" id="ARBA00022448"/>
    </source>
</evidence>
<feature type="transmembrane region" description="Helical" evidence="8">
    <location>
        <begin position="233"/>
        <end position="252"/>
    </location>
</feature>
<organism evidence="10 11">
    <name type="scientific">Saccharopolyspora gloriosae</name>
    <dbReference type="NCBI Taxonomy" id="455344"/>
    <lineage>
        <taxon>Bacteria</taxon>
        <taxon>Bacillati</taxon>
        <taxon>Actinomycetota</taxon>
        <taxon>Actinomycetes</taxon>
        <taxon>Pseudonocardiales</taxon>
        <taxon>Pseudonocardiaceae</taxon>
        <taxon>Saccharopolyspora</taxon>
    </lineage>
</organism>
<name>A0A840NTA9_9PSEU</name>
<dbReference type="Pfam" id="PF01061">
    <property type="entry name" value="ABC2_membrane"/>
    <property type="match status" value="1"/>
</dbReference>
<gene>
    <name evidence="10" type="ORF">BJ969_005510</name>
</gene>
<dbReference type="InterPro" id="IPR013525">
    <property type="entry name" value="ABC2_TM"/>
</dbReference>
<comment type="subcellular location">
    <subcellularLocation>
        <location evidence="1">Cell membrane</location>
        <topology evidence="1">Multi-pass membrane protein</topology>
    </subcellularLocation>
</comment>
<dbReference type="Proteomes" id="UP000580474">
    <property type="component" value="Unassembled WGS sequence"/>
</dbReference>
<evidence type="ECO:0000259" key="9">
    <source>
        <dbReference type="Pfam" id="PF01061"/>
    </source>
</evidence>
<accession>A0A840NTA9</accession>
<keyword evidence="6 8" id="KW-1133">Transmembrane helix</keyword>
<feature type="transmembrane region" description="Helical" evidence="8">
    <location>
        <begin position="292"/>
        <end position="311"/>
    </location>
</feature>
<dbReference type="RefSeq" id="WP_343071619.1">
    <property type="nucleotide sequence ID" value="NZ_JACHIV010000001.1"/>
</dbReference>
<keyword evidence="3" id="KW-0813">Transport</keyword>
<proteinExistence type="inferred from homology"/>
<feature type="transmembrane region" description="Helical" evidence="8">
    <location>
        <begin position="86"/>
        <end position="107"/>
    </location>
</feature>
<evidence type="ECO:0000256" key="2">
    <source>
        <dbReference type="ARBA" id="ARBA00007783"/>
    </source>
</evidence>
<dbReference type="PANTHER" id="PTHR30413">
    <property type="entry name" value="INNER MEMBRANE TRANSPORT PERMEASE"/>
    <property type="match status" value="1"/>
</dbReference>
<evidence type="ECO:0000256" key="5">
    <source>
        <dbReference type="ARBA" id="ARBA00022692"/>
    </source>
</evidence>